<keyword evidence="1" id="KW-0472">Membrane</keyword>
<protein>
    <recommendedName>
        <fullName evidence="4">YggT family protein</fullName>
    </recommendedName>
</protein>
<keyword evidence="1" id="KW-1133">Transmembrane helix</keyword>
<sequence>MIDNLKYYFNINEMIKNLLFYLFIKIINKVRKYIEYYLKYLKNTMLRKKLFNEFDPINILLIPTYIITINFIIALLIYLERGFNALIIYNNKYNKYILYILG</sequence>
<evidence type="ECO:0008006" key="4">
    <source>
        <dbReference type="Google" id="ProtNLM"/>
    </source>
</evidence>
<evidence type="ECO:0000256" key="1">
    <source>
        <dbReference type="SAM" id="Phobius"/>
    </source>
</evidence>
<evidence type="ECO:0000313" key="2">
    <source>
        <dbReference type="EMBL" id="KAL0468736.1"/>
    </source>
</evidence>
<dbReference type="EMBL" id="JAVLET010000006">
    <property type="protein sequence ID" value="KAL0468736.1"/>
    <property type="molecule type" value="Genomic_DNA"/>
</dbReference>
<evidence type="ECO:0000313" key="3">
    <source>
        <dbReference type="Proteomes" id="UP001451303"/>
    </source>
</evidence>
<comment type="caution">
    <text evidence="2">The sequence shown here is derived from an EMBL/GenBank/DDBJ whole genome shotgun (WGS) entry which is preliminary data.</text>
</comment>
<keyword evidence="1" id="KW-0812">Transmembrane</keyword>
<organism evidence="2 3">
    <name type="scientific">Neurospora intermedia</name>
    <dbReference type="NCBI Taxonomy" id="5142"/>
    <lineage>
        <taxon>Eukaryota</taxon>
        <taxon>Fungi</taxon>
        <taxon>Dikarya</taxon>
        <taxon>Ascomycota</taxon>
        <taxon>Pezizomycotina</taxon>
        <taxon>Sordariomycetes</taxon>
        <taxon>Sordariomycetidae</taxon>
        <taxon>Sordariales</taxon>
        <taxon>Sordariaceae</taxon>
        <taxon>Neurospora</taxon>
    </lineage>
</organism>
<reference evidence="2 3" key="1">
    <citation type="submission" date="2023-09" db="EMBL/GenBank/DDBJ databases">
        <title>Multi-omics analysis of a traditional fermented food reveals byproduct-associated fungal strains for waste-to-food upcycling.</title>
        <authorList>
            <consortium name="Lawrence Berkeley National Laboratory"/>
            <person name="Rekdal V.M."/>
            <person name="Villalobos-Escobedo J.M."/>
            <person name="Rodriguez-Valeron N."/>
            <person name="Garcia M.O."/>
            <person name="Vasquez D.P."/>
            <person name="Damayanti I."/>
            <person name="Sorensen P.M."/>
            <person name="Baidoo E.E."/>
            <person name="De Carvalho A.C."/>
            <person name="Riley R."/>
            <person name="Lipzen A."/>
            <person name="He G."/>
            <person name="Yan M."/>
            <person name="Haridas S."/>
            <person name="Daum C."/>
            <person name="Yoshinaga Y."/>
            <person name="Ng V."/>
            <person name="Grigoriev I.V."/>
            <person name="Munk R."/>
            <person name="Nuraida L."/>
            <person name="Wijaya C.H."/>
            <person name="Morales P.-C."/>
            <person name="Keasling J.D."/>
        </authorList>
    </citation>
    <scope>NUCLEOTIDE SEQUENCE [LARGE SCALE GENOMIC DNA]</scope>
    <source>
        <strain evidence="2 3">FGSC 2613</strain>
    </source>
</reference>
<accession>A0ABR3D7T1</accession>
<feature type="transmembrane region" description="Helical" evidence="1">
    <location>
        <begin position="57"/>
        <end position="79"/>
    </location>
</feature>
<proteinExistence type="predicted"/>
<gene>
    <name evidence="2" type="ORF">QR685DRAFT_573040</name>
</gene>
<name>A0ABR3D7T1_NEUIN</name>
<dbReference type="Proteomes" id="UP001451303">
    <property type="component" value="Unassembled WGS sequence"/>
</dbReference>
<keyword evidence="3" id="KW-1185">Reference proteome</keyword>